<keyword evidence="7" id="KW-1185">Reference proteome</keyword>
<evidence type="ECO:0000256" key="4">
    <source>
        <dbReference type="RuleBase" id="RU361145"/>
    </source>
</evidence>
<keyword evidence="4" id="KW-0408">Iron</keyword>
<comment type="subcellular location">
    <subcellularLocation>
        <location evidence="1">Autolysosome</location>
    </subcellularLocation>
</comment>
<dbReference type="PROSITE" id="PS50905">
    <property type="entry name" value="FERRITIN_LIKE"/>
    <property type="match status" value="1"/>
</dbReference>
<dbReference type="GO" id="GO:0006826">
    <property type="term" value="P:iron ion transport"/>
    <property type="evidence" value="ECO:0007669"/>
    <property type="project" value="InterPro"/>
</dbReference>
<reference evidence="7" key="1">
    <citation type="journal article" date="2013" name="Science">
        <title>Comparative analysis of bat genomes provides insight into the evolution of flight and immunity.</title>
        <authorList>
            <person name="Zhang G."/>
            <person name="Cowled C."/>
            <person name="Shi Z."/>
            <person name="Huang Z."/>
            <person name="Bishop-Lilly K.A."/>
            <person name="Fang X."/>
            <person name="Wynne J.W."/>
            <person name="Xiong Z."/>
            <person name="Baker M.L."/>
            <person name="Zhao W."/>
            <person name="Tachedjian M."/>
            <person name="Zhu Y."/>
            <person name="Zhou P."/>
            <person name="Jiang X."/>
            <person name="Ng J."/>
            <person name="Yang L."/>
            <person name="Wu L."/>
            <person name="Xiao J."/>
            <person name="Feng Y."/>
            <person name="Chen Y."/>
            <person name="Sun X."/>
            <person name="Zhang Y."/>
            <person name="Marsh G.A."/>
            <person name="Crameri G."/>
            <person name="Broder C.C."/>
            <person name="Frey K.G."/>
            <person name="Wang L.F."/>
            <person name="Wang J."/>
        </authorList>
    </citation>
    <scope>NUCLEOTIDE SEQUENCE [LARGE SCALE GENOMIC DNA]</scope>
</reference>
<accession>L5MGZ2</accession>
<dbReference type="EMBL" id="KB100321">
    <property type="protein sequence ID" value="ELK37572.1"/>
    <property type="molecule type" value="Genomic_DNA"/>
</dbReference>
<evidence type="ECO:0000256" key="3">
    <source>
        <dbReference type="ARBA" id="ARBA00047045"/>
    </source>
</evidence>
<evidence type="ECO:0000256" key="2">
    <source>
        <dbReference type="ARBA" id="ARBA00045578"/>
    </source>
</evidence>
<evidence type="ECO:0000259" key="5">
    <source>
        <dbReference type="PROSITE" id="PS50905"/>
    </source>
</evidence>
<evidence type="ECO:0000256" key="1">
    <source>
        <dbReference type="ARBA" id="ARBA00044942"/>
    </source>
</evidence>
<evidence type="ECO:0000313" key="7">
    <source>
        <dbReference type="Proteomes" id="UP000010556"/>
    </source>
</evidence>
<dbReference type="PANTHER" id="PTHR11431">
    <property type="entry name" value="FERRITIN"/>
    <property type="match status" value="1"/>
</dbReference>
<evidence type="ECO:0000313" key="6">
    <source>
        <dbReference type="EMBL" id="ELK37572.1"/>
    </source>
</evidence>
<dbReference type="InterPro" id="IPR009078">
    <property type="entry name" value="Ferritin-like_SF"/>
</dbReference>
<comment type="similarity">
    <text evidence="4">Belongs to the ferritin family.</text>
</comment>
<keyword evidence="4" id="KW-0409">Iron storage</keyword>
<protein>
    <recommendedName>
        <fullName evidence="4">Ferritin</fullName>
    </recommendedName>
</protein>
<dbReference type="AlphaFoldDB" id="L5MGZ2"/>
<dbReference type="GO" id="GO:0008199">
    <property type="term" value="F:ferric iron binding"/>
    <property type="evidence" value="ECO:0007669"/>
    <property type="project" value="InterPro"/>
</dbReference>
<gene>
    <name evidence="6" type="ORF">MDA_GLEAN10023844</name>
</gene>
<keyword evidence="4" id="KW-0479">Metal-binding</keyword>
<name>L5MGZ2_MYODS</name>
<dbReference type="GO" id="GO:0044754">
    <property type="term" value="C:autolysosome"/>
    <property type="evidence" value="ECO:0007669"/>
    <property type="project" value="UniProtKB-SubCell"/>
</dbReference>
<dbReference type="GO" id="GO:0006879">
    <property type="term" value="P:intracellular iron ion homeostasis"/>
    <property type="evidence" value="ECO:0007669"/>
    <property type="project" value="UniProtKB-KW"/>
</dbReference>
<dbReference type="InterPro" id="IPR001519">
    <property type="entry name" value="Ferritin"/>
</dbReference>
<feature type="domain" description="Ferritin-like diiron" evidence="5">
    <location>
        <begin position="6"/>
        <end position="71"/>
    </location>
</feature>
<dbReference type="GO" id="GO:0008198">
    <property type="term" value="F:ferrous iron binding"/>
    <property type="evidence" value="ECO:0007669"/>
    <property type="project" value="TreeGrafter"/>
</dbReference>
<organism evidence="6 7">
    <name type="scientific">Myotis davidii</name>
    <name type="common">David's myotis</name>
    <dbReference type="NCBI Taxonomy" id="225400"/>
    <lineage>
        <taxon>Eukaryota</taxon>
        <taxon>Metazoa</taxon>
        <taxon>Chordata</taxon>
        <taxon>Craniata</taxon>
        <taxon>Vertebrata</taxon>
        <taxon>Euteleostomi</taxon>
        <taxon>Mammalia</taxon>
        <taxon>Eutheria</taxon>
        <taxon>Laurasiatheria</taxon>
        <taxon>Chiroptera</taxon>
        <taxon>Yangochiroptera</taxon>
        <taxon>Vespertilionidae</taxon>
        <taxon>Myotis</taxon>
    </lineage>
</organism>
<proteinExistence type="inferred from homology"/>
<dbReference type="SUPFAM" id="SSF47240">
    <property type="entry name" value="Ferritin-like"/>
    <property type="match status" value="1"/>
</dbReference>
<comment type="subunit">
    <text evidence="3">Oligomer of 24 subunits. There are two types of subunits: L (light) chain and H (heavy) chain. The major chain can be light or heavy, depending on the species and tissue type. The functional molecule forms a roughly spherical shell with a diameter of 12 nm and contains a central cavity into which the insoluble mineral iron core is deposited. Interacts with NCOA4.</text>
</comment>
<sequence>MCFVFFNYSTEVEAVVNRLANLHLRASYTSLSLGFYFNHDDVALEGEGHFFRELAEKKLEGTEHPLNLQNT</sequence>
<dbReference type="Gene3D" id="1.20.1260.10">
    <property type="match status" value="1"/>
</dbReference>
<dbReference type="InterPro" id="IPR009040">
    <property type="entry name" value="Ferritin-like_diiron"/>
</dbReference>
<dbReference type="Proteomes" id="UP000010556">
    <property type="component" value="Unassembled WGS sequence"/>
</dbReference>
<dbReference type="InterPro" id="IPR012347">
    <property type="entry name" value="Ferritin-like"/>
</dbReference>
<comment type="function">
    <text evidence="2">Stores iron in a soluble, non-toxic, readily available form. Important for iron homeostasis. Iron is taken up in the ferrous form and deposited as ferric hydroxides after oxidation. Also plays a role in delivery of iron to cells. Mediates iron uptake in capsule cells of the developing kidney. Delivery to lysosomes by the cargo receptor NCOA4 for autophagic degradation and release or iron.</text>
</comment>
<dbReference type="PANTHER" id="PTHR11431:SF47">
    <property type="entry name" value="FERRITIN LIGHT CHAIN"/>
    <property type="match status" value="1"/>
</dbReference>